<dbReference type="Gene3D" id="3.40.50.1240">
    <property type="entry name" value="Phosphoglycerate mutase-like"/>
    <property type="match status" value="1"/>
</dbReference>
<accession>A0AAN6MKL8</accession>
<dbReference type="InterPro" id="IPR013078">
    <property type="entry name" value="His_Pase_superF_clade-1"/>
</dbReference>
<reference evidence="1" key="2">
    <citation type="submission" date="2023-05" db="EMBL/GenBank/DDBJ databases">
        <authorList>
            <consortium name="Lawrence Berkeley National Laboratory"/>
            <person name="Steindorff A."/>
            <person name="Hensen N."/>
            <person name="Bonometti L."/>
            <person name="Westerberg I."/>
            <person name="Brannstrom I.O."/>
            <person name="Guillou S."/>
            <person name="Cros-Aarteil S."/>
            <person name="Calhoun S."/>
            <person name="Haridas S."/>
            <person name="Kuo A."/>
            <person name="Mondo S."/>
            <person name="Pangilinan J."/>
            <person name="Riley R."/>
            <person name="Labutti K."/>
            <person name="Andreopoulos B."/>
            <person name="Lipzen A."/>
            <person name="Chen C."/>
            <person name="Yanf M."/>
            <person name="Daum C."/>
            <person name="Ng V."/>
            <person name="Clum A."/>
            <person name="Ohm R."/>
            <person name="Martin F."/>
            <person name="Silar P."/>
            <person name="Natvig D."/>
            <person name="Lalanne C."/>
            <person name="Gautier V."/>
            <person name="Ament-Velasquez S.L."/>
            <person name="Kruys A."/>
            <person name="Hutchinson M.I."/>
            <person name="Powell A.J."/>
            <person name="Barry K."/>
            <person name="Miller A.N."/>
            <person name="Grigoriev I.V."/>
            <person name="Debuchy R."/>
            <person name="Gladieux P."/>
            <person name="Thoren M.H."/>
            <person name="Johannesson H."/>
        </authorList>
    </citation>
    <scope>NUCLEOTIDE SEQUENCE</scope>
    <source>
        <strain evidence="1">CBS 103.79</strain>
    </source>
</reference>
<dbReference type="EMBL" id="MU855555">
    <property type="protein sequence ID" value="KAK3901782.1"/>
    <property type="molecule type" value="Genomic_DNA"/>
</dbReference>
<dbReference type="CDD" id="cd07067">
    <property type="entry name" value="HP_PGM_like"/>
    <property type="match status" value="1"/>
</dbReference>
<dbReference type="InterPro" id="IPR050275">
    <property type="entry name" value="PGM_Phosphatase"/>
</dbReference>
<sequence length="292" mass="32670">MAAEPPKFKFTAVTGFFEQDHVPANPSSEATTLPDLGLINRTYETDADFDPRREKHQWERFTHYLAHLNRTGRAEGASYKLLYMARHGEGYHNVKEAEVGTEAWESHWAKLTTDGRITWSDARLTPLGTTQALAAHTFWRTTHAPPPALYLVSPLARCLETCRLTFVPSPFPPAAPPFRPKVRELLRERMHVHTCDRRSGRKWIEGAYPGFEVEEGMAEGDPWWRETGRETLGEHVVRVEGFLGGLFDGGEEVVSVTAHSGTVLAVWEALGHEEVKLAPGGVVPVLVRGVRA</sequence>
<dbReference type="Proteomes" id="UP001303889">
    <property type="component" value="Unassembled WGS sequence"/>
</dbReference>
<dbReference type="PANTHER" id="PTHR48100">
    <property type="entry name" value="BROAD-SPECIFICITY PHOSPHATASE YOR283W-RELATED"/>
    <property type="match status" value="1"/>
</dbReference>
<reference evidence="1" key="1">
    <citation type="journal article" date="2023" name="Mol. Phylogenet. Evol.">
        <title>Genome-scale phylogeny and comparative genomics of the fungal order Sordariales.</title>
        <authorList>
            <person name="Hensen N."/>
            <person name="Bonometti L."/>
            <person name="Westerberg I."/>
            <person name="Brannstrom I.O."/>
            <person name="Guillou S."/>
            <person name="Cros-Aarteil S."/>
            <person name="Calhoun S."/>
            <person name="Haridas S."/>
            <person name="Kuo A."/>
            <person name="Mondo S."/>
            <person name="Pangilinan J."/>
            <person name="Riley R."/>
            <person name="LaButti K."/>
            <person name="Andreopoulos B."/>
            <person name="Lipzen A."/>
            <person name="Chen C."/>
            <person name="Yan M."/>
            <person name="Daum C."/>
            <person name="Ng V."/>
            <person name="Clum A."/>
            <person name="Steindorff A."/>
            <person name="Ohm R.A."/>
            <person name="Martin F."/>
            <person name="Silar P."/>
            <person name="Natvig D.O."/>
            <person name="Lalanne C."/>
            <person name="Gautier V."/>
            <person name="Ament-Velasquez S.L."/>
            <person name="Kruys A."/>
            <person name="Hutchinson M.I."/>
            <person name="Powell A.J."/>
            <person name="Barry K."/>
            <person name="Miller A.N."/>
            <person name="Grigoriev I.V."/>
            <person name="Debuchy R."/>
            <person name="Gladieux P."/>
            <person name="Hiltunen Thoren M."/>
            <person name="Johannesson H."/>
        </authorList>
    </citation>
    <scope>NUCLEOTIDE SEQUENCE</scope>
    <source>
        <strain evidence="1">CBS 103.79</strain>
    </source>
</reference>
<comment type="caution">
    <text evidence="1">The sequence shown here is derived from an EMBL/GenBank/DDBJ whole genome shotgun (WGS) entry which is preliminary data.</text>
</comment>
<dbReference type="SUPFAM" id="SSF53254">
    <property type="entry name" value="Phosphoglycerate mutase-like"/>
    <property type="match status" value="1"/>
</dbReference>
<dbReference type="GO" id="GO:0005737">
    <property type="term" value="C:cytoplasm"/>
    <property type="evidence" value="ECO:0007669"/>
    <property type="project" value="TreeGrafter"/>
</dbReference>
<protein>
    <submittedName>
        <fullName evidence="1">Histidine phosphatase superfamily</fullName>
    </submittedName>
</protein>
<gene>
    <name evidence="1" type="ORF">C8A05DRAFT_44640</name>
</gene>
<dbReference type="SMART" id="SM00855">
    <property type="entry name" value="PGAM"/>
    <property type="match status" value="1"/>
</dbReference>
<keyword evidence="2" id="KW-1185">Reference proteome</keyword>
<dbReference type="GO" id="GO:0016791">
    <property type="term" value="F:phosphatase activity"/>
    <property type="evidence" value="ECO:0007669"/>
    <property type="project" value="TreeGrafter"/>
</dbReference>
<dbReference type="Pfam" id="PF00300">
    <property type="entry name" value="His_Phos_1"/>
    <property type="match status" value="1"/>
</dbReference>
<evidence type="ECO:0000313" key="2">
    <source>
        <dbReference type="Proteomes" id="UP001303889"/>
    </source>
</evidence>
<dbReference type="InterPro" id="IPR029033">
    <property type="entry name" value="His_PPase_superfam"/>
</dbReference>
<dbReference type="AlphaFoldDB" id="A0AAN6MKL8"/>
<dbReference type="PANTHER" id="PTHR48100:SF1">
    <property type="entry name" value="HISTIDINE PHOSPHATASE FAMILY PROTEIN-RELATED"/>
    <property type="match status" value="1"/>
</dbReference>
<organism evidence="1 2">
    <name type="scientific">Staphylotrichum tortipilum</name>
    <dbReference type="NCBI Taxonomy" id="2831512"/>
    <lineage>
        <taxon>Eukaryota</taxon>
        <taxon>Fungi</taxon>
        <taxon>Dikarya</taxon>
        <taxon>Ascomycota</taxon>
        <taxon>Pezizomycotina</taxon>
        <taxon>Sordariomycetes</taxon>
        <taxon>Sordariomycetidae</taxon>
        <taxon>Sordariales</taxon>
        <taxon>Chaetomiaceae</taxon>
        <taxon>Staphylotrichum</taxon>
    </lineage>
</organism>
<name>A0AAN6MKL8_9PEZI</name>
<proteinExistence type="predicted"/>
<evidence type="ECO:0000313" key="1">
    <source>
        <dbReference type="EMBL" id="KAK3901782.1"/>
    </source>
</evidence>